<reference evidence="5" key="1">
    <citation type="journal article" date="2021" name="PeerJ">
        <title>Extensive microbial diversity within the chicken gut microbiome revealed by metagenomics and culture.</title>
        <authorList>
            <person name="Gilroy R."/>
            <person name="Ravi A."/>
            <person name="Getino M."/>
            <person name="Pursley I."/>
            <person name="Horton D.L."/>
            <person name="Alikhan N.F."/>
            <person name="Baker D."/>
            <person name="Gharbi K."/>
            <person name="Hall N."/>
            <person name="Watson M."/>
            <person name="Adriaenssens E.M."/>
            <person name="Foster-Nyarko E."/>
            <person name="Jarju S."/>
            <person name="Secka A."/>
            <person name="Antonio M."/>
            <person name="Oren A."/>
            <person name="Chaudhuri R.R."/>
            <person name="La Ragione R."/>
            <person name="Hildebrand F."/>
            <person name="Pallen M.J."/>
        </authorList>
    </citation>
    <scope>NUCLEOTIDE SEQUENCE</scope>
    <source>
        <strain evidence="5">12435</strain>
    </source>
</reference>
<dbReference type="EMBL" id="DXHS01000120">
    <property type="protein sequence ID" value="HIW03088.1"/>
    <property type="molecule type" value="Genomic_DNA"/>
</dbReference>
<dbReference type="AlphaFoldDB" id="A0A9D1Q2R4"/>
<evidence type="ECO:0000256" key="1">
    <source>
        <dbReference type="SAM" id="Coils"/>
    </source>
</evidence>
<feature type="region of interest" description="Disordered" evidence="2">
    <location>
        <begin position="635"/>
        <end position="680"/>
    </location>
</feature>
<dbReference type="PANTHER" id="PTHR41259">
    <property type="entry name" value="DOUBLE-STRAND BREAK REPAIR RAD50 ATPASE, PUTATIVE-RELATED"/>
    <property type="match status" value="1"/>
</dbReference>
<feature type="transmembrane region" description="Helical" evidence="3">
    <location>
        <begin position="407"/>
        <end position="425"/>
    </location>
</feature>
<feature type="domain" description="Rad50/SbcC-type AAA" evidence="4">
    <location>
        <begin position="6"/>
        <end position="207"/>
    </location>
</feature>
<keyword evidence="3" id="KW-1133">Transmembrane helix</keyword>
<name>A0A9D1Q2R4_9FIRM</name>
<dbReference type="SUPFAM" id="SSF52540">
    <property type="entry name" value="P-loop containing nucleoside triphosphate hydrolases"/>
    <property type="match status" value="1"/>
</dbReference>
<dbReference type="GO" id="GO:0006302">
    <property type="term" value="P:double-strand break repair"/>
    <property type="evidence" value="ECO:0007669"/>
    <property type="project" value="InterPro"/>
</dbReference>
<proteinExistence type="predicted"/>
<dbReference type="PANTHER" id="PTHR41259:SF1">
    <property type="entry name" value="DOUBLE-STRAND BREAK REPAIR RAD50 ATPASE, PUTATIVE-RELATED"/>
    <property type="match status" value="1"/>
</dbReference>
<sequence>MKLVSCHISGYGSLRDKDIKFDGGLTQICEPNGYGKTTLASFIKAMFYGLPSYRAGSEEKSERAHYYPFGRGAFGGSLTFESGGAEYRIERMFGEKSDKDDFLKVYKNGREYDGLGDDPGKAVFGMDRESFERTIFLDPRATEMYATTGMSEKLGGYADATEGRNTFKKAVDSLDAYARSLKAKRGEGGRINAEREKIRGLKDIIRDLEGEEAALEGKYARANELRAEMNGLTRELASAGKVNNVLTQWEVYDGMTDRLKKKEADLAALMSEYPHGMPGVGDIAEIKRLSGELKETAVGMSAAAFDGEKAARLAEYEREFVSGVPGAETLDAVNADIRERSALSSASAVDLPGDRERMLAARFAGLDEEKAAKARAAYDKCVALDRRIKSSMGVAETAPAGKRRNKAFLIAAAAFAAVALGGIGVCFASLVAGLVIAAAGAVGCAAFGALYGAGGRTAAAPRAGDTALRDEYNAAREEVYDFLMLLGYSSSGSETADFARYEHDREDHYRFVAARRDAVRREEERKARLAEVTARLDAFFAKYGLREGDYMQRMTRLGADMSGYDDMRNERASAEKNAGKLAEKERAAKAGLSAVYGKYGIPEGTDPEKLQRDRFAADGSEREIASAKKEAEEFIAKNGLTERPTGEAKDISALESRREELATEVSRADGEISDIEDRVS</sequence>
<evidence type="ECO:0000313" key="6">
    <source>
        <dbReference type="Proteomes" id="UP000823990"/>
    </source>
</evidence>
<feature type="coiled-coil region" evidence="1">
    <location>
        <begin position="191"/>
        <end position="272"/>
    </location>
</feature>
<feature type="compositionally biased region" description="Basic and acidic residues" evidence="2">
    <location>
        <begin position="644"/>
        <end position="680"/>
    </location>
</feature>
<reference evidence="5" key="2">
    <citation type="submission" date="2021-04" db="EMBL/GenBank/DDBJ databases">
        <authorList>
            <person name="Gilroy R."/>
        </authorList>
    </citation>
    <scope>NUCLEOTIDE SEQUENCE</scope>
    <source>
        <strain evidence="5">12435</strain>
    </source>
</reference>
<feature type="transmembrane region" description="Helical" evidence="3">
    <location>
        <begin position="431"/>
        <end position="453"/>
    </location>
</feature>
<evidence type="ECO:0000259" key="4">
    <source>
        <dbReference type="Pfam" id="PF13476"/>
    </source>
</evidence>
<dbReference type="InterPro" id="IPR027417">
    <property type="entry name" value="P-loop_NTPase"/>
</dbReference>
<comment type="caution">
    <text evidence="5">The sequence shown here is derived from an EMBL/GenBank/DDBJ whole genome shotgun (WGS) entry which is preliminary data.</text>
</comment>
<keyword evidence="3" id="KW-0812">Transmembrane</keyword>
<protein>
    <submittedName>
        <fullName evidence="5">AAA family ATPase</fullName>
    </submittedName>
</protein>
<dbReference type="Gene3D" id="3.40.50.300">
    <property type="entry name" value="P-loop containing nucleotide triphosphate hydrolases"/>
    <property type="match status" value="1"/>
</dbReference>
<organism evidence="5 6">
    <name type="scientific">Candidatus Protoclostridium stercorigallinarum</name>
    <dbReference type="NCBI Taxonomy" id="2838741"/>
    <lineage>
        <taxon>Bacteria</taxon>
        <taxon>Bacillati</taxon>
        <taxon>Bacillota</taxon>
        <taxon>Clostridia</taxon>
        <taxon>Candidatus Protoclostridium</taxon>
    </lineage>
</organism>
<feature type="non-terminal residue" evidence="5">
    <location>
        <position position="680"/>
    </location>
</feature>
<keyword evidence="1" id="KW-0175">Coiled coil</keyword>
<dbReference type="InterPro" id="IPR038729">
    <property type="entry name" value="Rad50/SbcC_AAA"/>
</dbReference>
<dbReference type="GO" id="GO:0016887">
    <property type="term" value="F:ATP hydrolysis activity"/>
    <property type="evidence" value="ECO:0007669"/>
    <property type="project" value="InterPro"/>
</dbReference>
<keyword evidence="3" id="KW-0472">Membrane</keyword>
<evidence type="ECO:0000256" key="2">
    <source>
        <dbReference type="SAM" id="MobiDB-lite"/>
    </source>
</evidence>
<accession>A0A9D1Q2R4</accession>
<evidence type="ECO:0000313" key="5">
    <source>
        <dbReference type="EMBL" id="HIW03088.1"/>
    </source>
</evidence>
<dbReference type="Proteomes" id="UP000823990">
    <property type="component" value="Unassembled WGS sequence"/>
</dbReference>
<dbReference type="Pfam" id="PF13476">
    <property type="entry name" value="AAA_23"/>
    <property type="match status" value="1"/>
</dbReference>
<evidence type="ECO:0000256" key="3">
    <source>
        <dbReference type="SAM" id="Phobius"/>
    </source>
</evidence>
<gene>
    <name evidence="5" type="ORF">H9892_07095</name>
</gene>